<dbReference type="Gene3D" id="1.10.630.10">
    <property type="entry name" value="Cytochrome P450"/>
    <property type="match status" value="1"/>
</dbReference>
<dbReference type="PROSITE" id="PS00086">
    <property type="entry name" value="CYTOCHROME_P450"/>
    <property type="match status" value="1"/>
</dbReference>
<comment type="similarity">
    <text evidence="1 2">Belongs to the cytochrome P450 family.</text>
</comment>
<protein>
    <recommendedName>
        <fullName evidence="6">Cytochrome P450</fullName>
    </recommendedName>
</protein>
<dbReference type="PANTHER" id="PTHR46696">
    <property type="entry name" value="P450, PUTATIVE (EUROFUNG)-RELATED"/>
    <property type="match status" value="1"/>
</dbReference>
<dbReference type="InterPro" id="IPR036396">
    <property type="entry name" value="Cyt_P450_sf"/>
</dbReference>
<keyword evidence="2" id="KW-0408">Iron</keyword>
<dbReference type="InterPro" id="IPR017972">
    <property type="entry name" value="Cyt_P450_CS"/>
</dbReference>
<evidence type="ECO:0000313" key="4">
    <source>
        <dbReference type="EMBL" id="SCE73540.1"/>
    </source>
</evidence>
<sequence>MDSVSKPVSYPLSRGCPFDPAPEFTRLRAERPITRVRLDFDGSEVWLVSRHEDVRAVLRDPRFSADFSTPGFPARMTVQPPGPGTFIRMDPPDHSRLRRALLNEFKPRRVEELRPHVERIVHTLVDRMVAGPQPVDLLEAIAFPLPILVICELLGVPYDDRPFFERCTAVIGDQNASPARRQEVRTELWAYMDRLIDAKDADPADDLLSRLTTGRDRHGISREEVAGIATLLIIAGYETIANQIGIGTLALLRHPDQIPTMLDPATSVGAVDEILRHQTIIAYGLRRAAVADVEVAGEVIRAGEGVIAVLASGNRDDRVYEDPDVLNLERVATDHLAFGFGIHQCLGQVLARMELQVLWQTLFRRLPTLRLAVDVDDVEFRDDMFVYGVKSLPVVWSPENEEN</sequence>
<keyword evidence="2" id="KW-0560">Oxidoreductase</keyword>
<dbReference type="SUPFAM" id="SSF48264">
    <property type="entry name" value="Cytochrome P450"/>
    <property type="match status" value="1"/>
</dbReference>
<dbReference type="GeneID" id="93468912"/>
<evidence type="ECO:0000313" key="5">
    <source>
        <dbReference type="Proteomes" id="UP000199405"/>
    </source>
</evidence>
<dbReference type="Pfam" id="PF00067">
    <property type="entry name" value="p450"/>
    <property type="match status" value="1"/>
</dbReference>
<evidence type="ECO:0000256" key="2">
    <source>
        <dbReference type="RuleBase" id="RU000461"/>
    </source>
</evidence>
<name>A0ABY0KIE9_9ACTN</name>
<dbReference type="RefSeq" id="WP_091416466.1">
    <property type="nucleotide sequence ID" value="NZ_FMCQ01000002.1"/>
</dbReference>
<dbReference type="InterPro" id="IPR002397">
    <property type="entry name" value="Cyt_P450_B"/>
</dbReference>
<keyword evidence="2" id="KW-0349">Heme</keyword>
<dbReference type="CDD" id="cd11030">
    <property type="entry name" value="CYP105-like"/>
    <property type="match status" value="1"/>
</dbReference>
<dbReference type="InterPro" id="IPR001128">
    <property type="entry name" value="Cyt_P450"/>
</dbReference>
<proteinExistence type="inferred from homology"/>
<dbReference type="PRINTS" id="PR00359">
    <property type="entry name" value="BP450"/>
</dbReference>
<reference evidence="4 5" key="1">
    <citation type="submission" date="2016-06" db="EMBL/GenBank/DDBJ databases">
        <authorList>
            <person name="Varghese N."/>
            <person name="Submissions Spin"/>
        </authorList>
    </citation>
    <scope>NUCLEOTIDE SEQUENCE [LARGE SCALE GENOMIC DNA]</scope>
    <source>
        <strain evidence="4 5">DSM 45142</strain>
    </source>
</reference>
<dbReference type="PANTHER" id="PTHR46696:SF1">
    <property type="entry name" value="CYTOCHROME P450 YJIB-RELATED"/>
    <property type="match status" value="1"/>
</dbReference>
<accession>A0ABY0KIE9</accession>
<keyword evidence="2" id="KW-0479">Metal-binding</keyword>
<dbReference type="EMBL" id="FMCQ01000002">
    <property type="protein sequence ID" value="SCE73540.1"/>
    <property type="molecule type" value="Genomic_DNA"/>
</dbReference>
<organism evidence="4 5">
    <name type="scientific">Micromonospora tulbaghiae</name>
    <dbReference type="NCBI Taxonomy" id="479978"/>
    <lineage>
        <taxon>Bacteria</taxon>
        <taxon>Bacillati</taxon>
        <taxon>Actinomycetota</taxon>
        <taxon>Actinomycetes</taxon>
        <taxon>Micromonosporales</taxon>
        <taxon>Micromonosporaceae</taxon>
        <taxon>Micromonospora</taxon>
    </lineage>
</organism>
<dbReference type="Proteomes" id="UP000199405">
    <property type="component" value="Unassembled WGS sequence"/>
</dbReference>
<gene>
    <name evidence="4" type="ORF">GA0070562_2123</name>
</gene>
<keyword evidence="5" id="KW-1185">Reference proteome</keyword>
<evidence type="ECO:0008006" key="6">
    <source>
        <dbReference type="Google" id="ProtNLM"/>
    </source>
</evidence>
<comment type="caution">
    <text evidence="4">The sequence shown here is derived from an EMBL/GenBank/DDBJ whole genome shotgun (WGS) entry which is preliminary data.</text>
</comment>
<feature type="region of interest" description="Disordered" evidence="3">
    <location>
        <begin position="71"/>
        <end position="90"/>
    </location>
</feature>
<dbReference type="PRINTS" id="PR00385">
    <property type="entry name" value="P450"/>
</dbReference>
<keyword evidence="2" id="KW-0503">Monooxygenase</keyword>
<evidence type="ECO:0000256" key="1">
    <source>
        <dbReference type="ARBA" id="ARBA00010617"/>
    </source>
</evidence>
<evidence type="ECO:0000256" key="3">
    <source>
        <dbReference type="SAM" id="MobiDB-lite"/>
    </source>
</evidence>